<reference evidence="8" key="1">
    <citation type="submission" date="2020-01" db="EMBL/GenBank/DDBJ databases">
        <title>Genome sequence of Kobresia littledalei, the first chromosome-level genome in the family Cyperaceae.</title>
        <authorList>
            <person name="Qu G."/>
        </authorList>
    </citation>
    <scope>NUCLEOTIDE SEQUENCE</scope>
    <source>
        <strain evidence="8">C.B.Clarke</strain>
        <tissue evidence="8">Leaf</tissue>
    </source>
</reference>
<keyword evidence="5" id="KW-0238">DNA-binding</keyword>
<evidence type="ECO:0000256" key="6">
    <source>
        <dbReference type="SAM" id="MobiDB-lite"/>
    </source>
</evidence>
<dbReference type="EMBL" id="SWLB01000018">
    <property type="protein sequence ID" value="KAF3326949.1"/>
    <property type="molecule type" value="Genomic_DNA"/>
</dbReference>
<dbReference type="Proteomes" id="UP000623129">
    <property type="component" value="Unassembled WGS sequence"/>
</dbReference>
<evidence type="ECO:0000313" key="8">
    <source>
        <dbReference type="EMBL" id="KAF3326949.1"/>
    </source>
</evidence>
<keyword evidence="3" id="KW-0227">DNA damage</keyword>
<dbReference type="PANTHER" id="PTHR11361:SF148">
    <property type="entry name" value="DNA MISMATCH REPAIR PROTEIN MSH6"/>
    <property type="match status" value="1"/>
</dbReference>
<gene>
    <name evidence="8" type="ORF">FCM35_KLT08579</name>
</gene>
<dbReference type="Pfam" id="PF01624">
    <property type="entry name" value="MutS_I"/>
    <property type="match status" value="1"/>
</dbReference>
<dbReference type="GO" id="GO:0140664">
    <property type="term" value="F:ATP-dependent DNA damage sensor activity"/>
    <property type="evidence" value="ECO:0007669"/>
    <property type="project" value="InterPro"/>
</dbReference>
<proteinExistence type="inferred from homology"/>
<dbReference type="GO" id="GO:0005524">
    <property type="term" value="F:ATP binding"/>
    <property type="evidence" value="ECO:0007669"/>
    <property type="project" value="UniProtKB-KW"/>
</dbReference>
<dbReference type="InterPro" id="IPR007696">
    <property type="entry name" value="DNA_mismatch_repair_MutS_core"/>
</dbReference>
<name>A0A833QPP1_9POAL</name>
<evidence type="ECO:0000256" key="3">
    <source>
        <dbReference type="ARBA" id="ARBA00022763"/>
    </source>
</evidence>
<dbReference type="AlphaFoldDB" id="A0A833QPP1"/>
<evidence type="ECO:0000256" key="2">
    <source>
        <dbReference type="ARBA" id="ARBA00022741"/>
    </source>
</evidence>
<feature type="domain" description="DNA mismatch repair proteins mutS family" evidence="7">
    <location>
        <begin position="946"/>
        <end position="962"/>
    </location>
</feature>
<dbReference type="InterPro" id="IPR000432">
    <property type="entry name" value="DNA_mismatch_repair_MutS_C"/>
</dbReference>
<dbReference type="InterPro" id="IPR036187">
    <property type="entry name" value="DNA_mismatch_repair_MutS_sf"/>
</dbReference>
<keyword evidence="2" id="KW-0547">Nucleotide-binding</keyword>
<dbReference type="InterPro" id="IPR007695">
    <property type="entry name" value="DNA_mismatch_repair_MutS-lik_N"/>
</dbReference>
<dbReference type="InterPro" id="IPR007860">
    <property type="entry name" value="DNA_mmatch_repair_MutS_con_dom"/>
</dbReference>
<evidence type="ECO:0000259" key="7">
    <source>
        <dbReference type="PROSITE" id="PS00486"/>
    </source>
</evidence>
<dbReference type="FunFam" id="3.40.50.300:FF:001335">
    <property type="entry name" value="DNA mismatch repair protein"/>
    <property type="match status" value="1"/>
</dbReference>
<comment type="caution">
    <text evidence="8">The sequence shown here is derived from an EMBL/GenBank/DDBJ whole genome shotgun (WGS) entry which is preliminary data.</text>
</comment>
<dbReference type="Gene3D" id="1.10.1420.10">
    <property type="match status" value="1"/>
</dbReference>
<evidence type="ECO:0000256" key="1">
    <source>
        <dbReference type="ARBA" id="ARBA00006271"/>
    </source>
</evidence>
<dbReference type="GO" id="GO:0006298">
    <property type="term" value="P:mismatch repair"/>
    <property type="evidence" value="ECO:0007669"/>
    <property type="project" value="InterPro"/>
</dbReference>
<feature type="compositionally biased region" description="Polar residues" evidence="6">
    <location>
        <begin position="82"/>
        <end position="99"/>
    </location>
</feature>
<dbReference type="Gene3D" id="3.40.1170.10">
    <property type="entry name" value="DNA repair protein MutS, domain I"/>
    <property type="match status" value="1"/>
</dbReference>
<keyword evidence="9" id="KW-1185">Reference proteome</keyword>
<dbReference type="SUPFAM" id="SSF48334">
    <property type="entry name" value="DNA repair protein MutS, domain III"/>
    <property type="match status" value="1"/>
</dbReference>
<dbReference type="Gene3D" id="3.30.420.110">
    <property type="entry name" value="MutS, connector domain"/>
    <property type="match status" value="1"/>
</dbReference>
<protein>
    <submittedName>
        <fullName evidence="8">DNA mismatch repair protein MSH7</fullName>
    </submittedName>
</protein>
<dbReference type="PANTHER" id="PTHR11361">
    <property type="entry name" value="DNA MISMATCH REPAIR PROTEIN MUTS FAMILY MEMBER"/>
    <property type="match status" value="1"/>
</dbReference>
<dbReference type="SMART" id="SM00533">
    <property type="entry name" value="MUTSd"/>
    <property type="match status" value="1"/>
</dbReference>
<dbReference type="InterPro" id="IPR045076">
    <property type="entry name" value="MutS"/>
</dbReference>
<organism evidence="8 9">
    <name type="scientific">Carex littledalei</name>
    <dbReference type="NCBI Taxonomy" id="544730"/>
    <lineage>
        <taxon>Eukaryota</taxon>
        <taxon>Viridiplantae</taxon>
        <taxon>Streptophyta</taxon>
        <taxon>Embryophyta</taxon>
        <taxon>Tracheophyta</taxon>
        <taxon>Spermatophyta</taxon>
        <taxon>Magnoliopsida</taxon>
        <taxon>Liliopsida</taxon>
        <taxon>Poales</taxon>
        <taxon>Cyperaceae</taxon>
        <taxon>Cyperoideae</taxon>
        <taxon>Cariceae</taxon>
        <taxon>Carex</taxon>
        <taxon>Carex subgen. Euthyceras</taxon>
    </lineage>
</organism>
<dbReference type="Pfam" id="PF05192">
    <property type="entry name" value="MutS_III"/>
    <property type="match status" value="1"/>
</dbReference>
<keyword evidence="4" id="KW-0067">ATP-binding</keyword>
<dbReference type="Pfam" id="PF00488">
    <property type="entry name" value="MutS_V"/>
    <property type="match status" value="1"/>
</dbReference>
<comment type="similarity">
    <text evidence="1">Belongs to the DNA mismatch repair MutS family.</text>
</comment>
<dbReference type="SUPFAM" id="SSF52540">
    <property type="entry name" value="P-loop containing nucleoside triphosphate hydrolases"/>
    <property type="match status" value="1"/>
</dbReference>
<dbReference type="InterPro" id="IPR016151">
    <property type="entry name" value="DNA_mismatch_repair_MutS_N"/>
</dbReference>
<dbReference type="SUPFAM" id="SSF55271">
    <property type="entry name" value="DNA repair protein MutS, domain I"/>
    <property type="match status" value="1"/>
</dbReference>
<feature type="region of interest" description="Disordered" evidence="6">
    <location>
        <begin position="70"/>
        <end position="100"/>
    </location>
</feature>
<evidence type="ECO:0000256" key="4">
    <source>
        <dbReference type="ARBA" id="ARBA00022840"/>
    </source>
</evidence>
<dbReference type="SUPFAM" id="SSF53150">
    <property type="entry name" value="DNA repair protein MutS, domain II"/>
    <property type="match status" value="1"/>
</dbReference>
<dbReference type="GO" id="GO:0030983">
    <property type="term" value="F:mismatched DNA binding"/>
    <property type="evidence" value="ECO:0007669"/>
    <property type="project" value="InterPro"/>
</dbReference>
<evidence type="ECO:0000256" key="5">
    <source>
        <dbReference type="ARBA" id="ARBA00023125"/>
    </source>
</evidence>
<dbReference type="InterPro" id="IPR027417">
    <property type="entry name" value="P-loop_NTPase"/>
</dbReference>
<dbReference type="OrthoDB" id="10252754at2759"/>
<feature type="region of interest" description="Disordered" evidence="6">
    <location>
        <begin position="1"/>
        <end position="50"/>
    </location>
</feature>
<dbReference type="SMART" id="SM00534">
    <property type="entry name" value="MUTSac"/>
    <property type="match status" value="1"/>
</dbReference>
<sequence>MQRQKSILSFLKKPQSNASAGDVRGTDTPAEKPRRAFITPMSSSGGIGAPQSVSSILQKLARSDDSLIKGSQENWMHPTPAFQRNTPVTMETSTQQNPKPSMHAFSKDYLDDMPTFGLDFGDGFEQRTQENQFQLRQVVEKNTPSNGETPKLFSKPSSRDFLGDMPCFKLEFDKVEPETPAQRPFVPGLKRVQDKSPKANDSITVKQISPFFTSNKKAKPTLGEDSDGVSSKFDWLNPSNIRDANKRRPGDPLYDKRTLYIPPDALRKMSASQKQYWSVKCEYMDVVLFFKVGKFYELYELDAEIGQKELDWKMTISGVGKCRQVGISEAGIDDAVQKLIVRGYKVGRIEQLETAGEAKARGSSSVIQRKLVHVSTPSTVFDGSIGPDAVHLLALTERNQTSDKGRTEYGFAFLDYAALKFWVGSISDDDSCASLGALLVQVSPRELIYESSGLSKQTQQALKKYASAGKFYFFVCYNNYIKACLYPQITVHAGSMKTQLTATLPGAGVDASQVQQMIDSKGYFVKSGNSWSSAFDYSMDNSLVLCALGSIISHLSRLLLEDALKNGEILPYLVYKSCLRMDGQTLVNLEIFSNNVDGGLSGTLYKHLDHCLTASGKRLLKRWICHPLKDIDDINSRLNIVEGFINNVGLISIIHEHLRRVPDLERLLGQVKSAVGSSAALLLPVIGQRMLKRRVKTFGSLVKGLRMGMDLLNVLHKEDHGVLSLSKVVNIPTLKSLDESVHQFEEALDNDFPKYQDHEVKDSDADTLSLLTELFAKKSTEWSQVINTLSTIDVLQSFAAAAATSWGPTSRPVFVSRNLTSGMSHGDRGPVLKMKGLWHPYAVAESSSGLVPNDVHLGDFYGSNNCALLLTGPNMGGKSTLMRATCLSVILAQLGCYVPCESCELSPADIIFTRLGATDRIMAGESTFYVECAETASVLRNATQDSLVLLDELGRGTSTFDGYAIAYAVFRHLVEKVCCRLLFATHYHPLTKEFASHPCVSLQHMACVFQPKGSSLSNEKELVFLYRLTHGASPESYGLQVALMAGIPKQVVEAASEASQRMKVLMSENFKSSEGRSEFSTLHEDWLKAVLAVSRVNRECWDEDAADTILCLWHEIRSQNRLKK</sequence>
<dbReference type="Pfam" id="PF05188">
    <property type="entry name" value="MutS_II"/>
    <property type="match status" value="1"/>
</dbReference>
<dbReference type="Gene3D" id="3.40.50.300">
    <property type="entry name" value="P-loop containing nucleotide triphosphate hydrolases"/>
    <property type="match status" value="1"/>
</dbReference>
<dbReference type="InterPro" id="IPR036678">
    <property type="entry name" value="MutS_con_dom_sf"/>
</dbReference>
<evidence type="ECO:0000313" key="9">
    <source>
        <dbReference type="Proteomes" id="UP000623129"/>
    </source>
</evidence>
<dbReference type="GO" id="GO:0032301">
    <property type="term" value="C:MutSalpha complex"/>
    <property type="evidence" value="ECO:0007669"/>
    <property type="project" value="TreeGrafter"/>
</dbReference>
<dbReference type="CDD" id="cd03286">
    <property type="entry name" value="ABC_MSH6_euk"/>
    <property type="match status" value="1"/>
</dbReference>
<accession>A0A833QPP1</accession>
<dbReference type="PROSITE" id="PS00486">
    <property type="entry name" value="DNA_MISMATCH_REPAIR_2"/>
    <property type="match status" value="1"/>
</dbReference>